<protein>
    <recommendedName>
        <fullName evidence="3">Tetratricopeptide repeat protein</fullName>
    </recommendedName>
</protein>
<proteinExistence type="predicted"/>
<dbReference type="Proteomes" id="UP000004596">
    <property type="component" value="Unassembled WGS sequence"/>
</dbReference>
<evidence type="ECO:0008006" key="3">
    <source>
        <dbReference type="Google" id="ProtNLM"/>
    </source>
</evidence>
<evidence type="ECO:0000313" key="2">
    <source>
        <dbReference type="Proteomes" id="UP000004596"/>
    </source>
</evidence>
<organism evidence="1 2">
    <name type="scientific">Bacteroides intestinalis DSM 17393</name>
    <dbReference type="NCBI Taxonomy" id="471870"/>
    <lineage>
        <taxon>Bacteria</taxon>
        <taxon>Pseudomonadati</taxon>
        <taxon>Bacteroidota</taxon>
        <taxon>Bacteroidia</taxon>
        <taxon>Bacteroidales</taxon>
        <taxon>Bacteroidaceae</taxon>
        <taxon>Bacteroides</taxon>
    </lineage>
</organism>
<name>B3C9Q8_9BACE</name>
<dbReference type="STRING" id="471870.BACINT_01222"/>
<reference evidence="1 2" key="1">
    <citation type="submission" date="2008-04" db="EMBL/GenBank/DDBJ databases">
        <title>Draft genome sequence of Bacteroides intestinalis (DSM 17393).</title>
        <authorList>
            <person name="Sudarsanam P."/>
            <person name="Ley R."/>
            <person name="Guruge J."/>
            <person name="Turnbaugh P.J."/>
            <person name="Mahowald M."/>
            <person name="Liep D."/>
            <person name="Gordon J."/>
        </authorList>
    </citation>
    <scope>NUCLEOTIDE SEQUENCE [LARGE SCALE GENOMIC DNA]</scope>
    <source>
        <strain evidence="1 2">DSM 17393</strain>
    </source>
</reference>
<evidence type="ECO:0000313" key="1">
    <source>
        <dbReference type="EMBL" id="EDV06137.1"/>
    </source>
</evidence>
<dbReference type="EMBL" id="ABJL02000007">
    <property type="protein sequence ID" value="EDV06137.1"/>
    <property type="molecule type" value="Genomic_DNA"/>
</dbReference>
<reference evidence="1 2" key="2">
    <citation type="submission" date="2008-04" db="EMBL/GenBank/DDBJ databases">
        <authorList>
            <person name="Fulton L."/>
            <person name="Clifton S."/>
            <person name="Fulton B."/>
            <person name="Xu J."/>
            <person name="Minx P."/>
            <person name="Pepin K.H."/>
            <person name="Johnson M."/>
            <person name="Thiruvilangam P."/>
            <person name="Bhonagiri V."/>
            <person name="Nash W.E."/>
            <person name="Mardis E.R."/>
            <person name="Wilson R.K."/>
        </authorList>
    </citation>
    <scope>NUCLEOTIDE SEQUENCE [LARGE SCALE GENOMIC DNA]</scope>
    <source>
        <strain evidence="1 2">DSM 17393</strain>
    </source>
</reference>
<accession>B3C9Q8</accession>
<dbReference type="AlphaFoldDB" id="B3C9Q8"/>
<comment type="caution">
    <text evidence="1">The sequence shown here is derived from an EMBL/GenBank/DDBJ whole genome shotgun (WGS) entry which is preliminary data.</text>
</comment>
<dbReference type="eggNOG" id="ENOG502ZA86">
    <property type="taxonomic scope" value="Bacteria"/>
</dbReference>
<gene>
    <name evidence="1" type="ORF">BACINT_01222</name>
</gene>
<sequence length="554" mass="65529">MNMILVILVKPILFRENIACFHFFLYLAIVKDVYLKKSANTMLKSESLIHLINNLTKQEKKEFSLYISNKPEKDYIFLFRLIDDKKLSDPEELKMSFLTAKPTSSFNTVVIYLFDLLIDILTRLRTEQDSYYLLFNELLHARVLYEKSMYQECFQVLKKVKEKAVYYENHFALLVAQRLELNYLLTLDFEDMDEQKLLNKQYKMNNTLKSIRQLNEQSSLYELLKYRMINRGASRSLEETQKLDDLVTSEISIVASAGVENFEIKKNHQLFQANYFITVGDYKAAFNSFVELNKLFEENSHLWNNPPVYYLMTVEGMLESLRIMHNYEGMNYFIEKLGKLSSPSSSFQLNVMYVIFIYRLFSFIDAGDFDKAGIWIAEHQTSLIDKMLLLKEQQQAEMSLYIALIHLGNGEYRKARKRLSATIGRGHLYSLPLFRTIRIVNVMIHYELGDVDYIQSEIRSIKREMSKNKGYNLKVESFLLKFLNYSFADTNRKKRAEIWESMAEEVHALYADKYETQILRKFDFVAWVEAKIFEVPLSDILKREHASKSKWQHR</sequence>